<evidence type="ECO:0000256" key="1">
    <source>
        <dbReference type="ARBA" id="ARBA00004127"/>
    </source>
</evidence>
<feature type="transmembrane region" description="Helical" evidence="12">
    <location>
        <begin position="568"/>
        <end position="593"/>
    </location>
</feature>
<dbReference type="RefSeq" id="XP_007375904.1">
    <property type="nucleotide sequence ID" value="XM_007375842.1"/>
</dbReference>
<dbReference type="PROSITE" id="PS50156">
    <property type="entry name" value="SSD"/>
    <property type="match status" value="1"/>
</dbReference>
<sequence>MASEFFESCKNVKFSATNGFAMDLIGGGAKTYQSFLKFLGDEKPLLGGSPYQINFEYEMTEEQKSAGIQLRNDPVRKCSDKEYKCACTDCASSCPKLPHARSLEKKCKVGIMPCFSFAILIIWLCLVILLGGYHVYLARLKKRPRHPSIVEEDNYYNNVISPLSYVTLRQPGVKDLSQKLNWKISDLFSSIGFFCSTFPGITIGSTLLITVLLSLGLFKLDLETNPINLWVSPQEPALKNQQFFESSFGEWFRIEQIIISSKTDEPVLNWETVQWWFSKELELYEINKEVELSDICFKPLDDACAIESFAQYFYGDINAINENNWQEKLQNCVDSPVNCLPAFEQPLKPNLLFNNNDISKAKAFTVTVLINSNSSSTELTESTVNYEHSFQNWVQDLQANNPNLNIAFSTEVSLTEELNKSTNTDIRIIVISYLAMFIYASLALGGKLPNTNIYSLVKTRFMLGLCGILIILLSVTASVGFFSIIGLKSTLIIAEVIPFLILAIGIDNIFLIVHELHLATEENPDLSLEQRIAMSLGNIGPSCFISAILQVSMFLLATAVDMPAVKNFAFYSAGAVFINFILQMTCFIGLLTLDQRRLEDNRVDCVPWITIAPVELPEGEIEEQEIQEQANEEDVKHLEYNFSHWVSKYYAPVILARTAKPKILTFFVLWLGISLSLFPEIKFGLDQRVAIPSDSYLINYFNSVYDYFNAGPPMFFVVKDLDVTNRTNQQKICGRFSTCNEYSLSNILEQEFKRPKKSMMAEPATSWLDDFLSWLNPDLDQCCRFKKSSVFEDNRGEFCTPHAPERQCQPCYLNHSPPYDASMDGFPEGDNFMFYFNQWIEEPSDPCPLGGKAPYGNSIAHSKSGISASYFRTSHVALRSQDDFIHAYGHALRIVNEIKSFIKDIDIFVWSPFYIFFVQYRTILELTFGLLGAAMGIIWIVSSVLLGSVRSAAVMTVTIISILINIGGVLAIWGVSLNAVSLVNLIICAGLAVEFTIHLTRAYCISKASIFDEENDETLYNNFMSVDSTANLYGLSENIRNVKAYNALSSVGGSMIAGITLTKFIGISVLAFTRSKIFEIYYFRMWFALILIAATHSLCLLPILLSFFGDDQRPKTRVTEIRANYEAEADAYIDFPDDSDRS</sequence>
<dbReference type="GO" id="GO:0006665">
    <property type="term" value="P:sphingolipid metabolic process"/>
    <property type="evidence" value="ECO:0007669"/>
    <property type="project" value="EnsemblFungi"/>
</dbReference>
<dbReference type="PANTHER" id="PTHR45727">
    <property type="entry name" value="NPC INTRACELLULAR CHOLESTEROL TRANSPORTER 1"/>
    <property type="match status" value="1"/>
</dbReference>
<feature type="transmembrane region" description="Helical" evidence="12">
    <location>
        <begin position="461"/>
        <end position="485"/>
    </location>
</feature>
<dbReference type="Pfam" id="PF22314">
    <property type="entry name" value="NPC1_MLD"/>
    <property type="match status" value="1"/>
</dbReference>
<dbReference type="KEGG" id="spaa:SPAPADRAFT_138206"/>
<evidence type="ECO:0000256" key="2">
    <source>
        <dbReference type="ARBA" id="ARBA00005585"/>
    </source>
</evidence>
<dbReference type="GO" id="GO:0032934">
    <property type="term" value="F:sterol binding"/>
    <property type="evidence" value="ECO:0007669"/>
    <property type="project" value="EnsemblFungi"/>
</dbReference>
<gene>
    <name evidence="14" type="ORF">SPAPADRAFT_138206</name>
</gene>
<evidence type="ECO:0000256" key="9">
    <source>
        <dbReference type="ARBA" id="ARBA00023136"/>
    </source>
</evidence>
<dbReference type="GO" id="GO:0015918">
    <property type="term" value="P:sterol transport"/>
    <property type="evidence" value="ECO:0007669"/>
    <property type="project" value="EnsemblFungi"/>
</dbReference>
<evidence type="ECO:0000256" key="8">
    <source>
        <dbReference type="ARBA" id="ARBA00023098"/>
    </source>
</evidence>
<keyword evidence="10" id="KW-1015">Disulfide bond</keyword>
<dbReference type="EMBL" id="GL996502">
    <property type="protein sequence ID" value="EGW32628.1"/>
    <property type="molecule type" value="Genomic_DNA"/>
</dbReference>
<dbReference type="Pfam" id="PF16414">
    <property type="entry name" value="NPC1_N"/>
    <property type="match status" value="1"/>
</dbReference>
<evidence type="ECO:0000313" key="15">
    <source>
        <dbReference type="Proteomes" id="UP000000709"/>
    </source>
</evidence>
<evidence type="ECO:0000256" key="12">
    <source>
        <dbReference type="SAM" id="Phobius"/>
    </source>
</evidence>
<dbReference type="GO" id="GO:0000329">
    <property type="term" value="C:fungal-type vacuole membrane"/>
    <property type="evidence" value="ECO:0007669"/>
    <property type="project" value="EnsemblFungi"/>
</dbReference>
<dbReference type="InterPro" id="IPR053958">
    <property type="entry name" value="HMGCR/SNAP/NPC1-like_SSD"/>
</dbReference>
<dbReference type="Pfam" id="PF12349">
    <property type="entry name" value="Sterol-sensing"/>
    <property type="match status" value="1"/>
</dbReference>
<dbReference type="FunFam" id="1.20.1640.10:FF:000029">
    <property type="entry name" value="Putative Patched sphingolipid transporter"/>
    <property type="match status" value="1"/>
</dbReference>
<evidence type="ECO:0000313" key="14">
    <source>
        <dbReference type="EMBL" id="EGW32628.1"/>
    </source>
</evidence>
<keyword evidence="8" id="KW-0443">Lipid metabolism</keyword>
<accession>G3AP57</accession>
<keyword evidence="4 12" id="KW-0812">Transmembrane</keyword>
<evidence type="ECO:0000256" key="6">
    <source>
        <dbReference type="ARBA" id="ARBA00022989"/>
    </source>
</evidence>
<evidence type="ECO:0000256" key="3">
    <source>
        <dbReference type="ARBA" id="ARBA00022448"/>
    </source>
</evidence>
<dbReference type="eggNOG" id="KOG1933">
    <property type="taxonomic scope" value="Eukaryota"/>
</dbReference>
<dbReference type="InParanoid" id="G3AP57"/>
<feature type="transmembrane region" description="Helical" evidence="12">
    <location>
        <begin position="926"/>
        <end position="946"/>
    </location>
</feature>
<feature type="transmembrane region" description="Helical" evidence="12">
    <location>
        <begin position="953"/>
        <end position="973"/>
    </location>
</feature>
<dbReference type="PANTHER" id="PTHR45727:SF2">
    <property type="entry name" value="NPC INTRACELLULAR CHOLESTEROL TRANSPORTER 1"/>
    <property type="match status" value="1"/>
</dbReference>
<keyword evidence="5" id="KW-0732">Signal</keyword>
<keyword evidence="3" id="KW-0813">Transport</keyword>
<dbReference type="Proteomes" id="UP000000709">
    <property type="component" value="Unassembled WGS sequence"/>
</dbReference>
<dbReference type="Gene3D" id="1.20.1640.10">
    <property type="entry name" value="Multidrug efflux transporter AcrB transmembrane domain"/>
    <property type="match status" value="2"/>
</dbReference>
<dbReference type="GO" id="GO:0012505">
    <property type="term" value="C:endomembrane system"/>
    <property type="evidence" value="ECO:0007669"/>
    <property type="project" value="UniProtKB-SubCell"/>
</dbReference>
<dbReference type="InterPro" id="IPR000731">
    <property type="entry name" value="SSD"/>
</dbReference>
<evidence type="ECO:0000256" key="5">
    <source>
        <dbReference type="ARBA" id="ARBA00022729"/>
    </source>
</evidence>
<evidence type="ECO:0000256" key="10">
    <source>
        <dbReference type="ARBA" id="ARBA00023157"/>
    </source>
</evidence>
<proteinExistence type="inferred from homology"/>
<dbReference type="FunCoup" id="G3AP57">
    <property type="interactions" value="529"/>
</dbReference>
<keyword evidence="9 12" id="KW-0472">Membrane</keyword>
<dbReference type="InterPro" id="IPR053956">
    <property type="entry name" value="NPC1_MLD"/>
</dbReference>
<keyword evidence="7" id="KW-0445">Lipid transport</keyword>
<organism evidence="15">
    <name type="scientific">Spathaspora passalidarum (strain NRRL Y-27907 / 11-Y1)</name>
    <dbReference type="NCBI Taxonomy" id="619300"/>
    <lineage>
        <taxon>Eukaryota</taxon>
        <taxon>Fungi</taxon>
        <taxon>Dikarya</taxon>
        <taxon>Ascomycota</taxon>
        <taxon>Saccharomycotina</taxon>
        <taxon>Pichiomycetes</taxon>
        <taxon>Debaryomycetaceae</taxon>
        <taxon>Spathaspora</taxon>
    </lineage>
</organism>
<comment type="subcellular location">
    <subcellularLocation>
        <location evidence="1">Endomembrane system</location>
        <topology evidence="1">Multi-pass membrane protein</topology>
    </subcellularLocation>
</comment>
<evidence type="ECO:0000256" key="11">
    <source>
        <dbReference type="ARBA" id="ARBA00023180"/>
    </source>
</evidence>
<keyword evidence="11" id="KW-0325">Glycoprotein</keyword>
<keyword evidence="6 12" id="KW-1133">Transmembrane helix</keyword>
<evidence type="ECO:0000256" key="7">
    <source>
        <dbReference type="ARBA" id="ARBA00023055"/>
    </source>
</evidence>
<dbReference type="AlphaFoldDB" id="G3AP57"/>
<dbReference type="GeneID" id="18870104"/>
<evidence type="ECO:0000256" key="4">
    <source>
        <dbReference type="ARBA" id="ARBA00022692"/>
    </source>
</evidence>
<feature type="transmembrane region" description="Helical" evidence="12">
    <location>
        <begin position="115"/>
        <end position="136"/>
    </location>
</feature>
<dbReference type="InterPro" id="IPR032190">
    <property type="entry name" value="NPC1_N"/>
</dbReference>
<name>G3AP57_SPAPN</name>
<feature type="transmembrane region" description="Helical" evidence="12">
    <location>
        <begin position="534"/>
        <end position="556"/>
    </location>
</feature>
<protein>
    <recommendedName>
        <fullName evidence="13">SSD domain-containing protein</fullName>
    </recommendedName>
</protein>
<feature type="domain" description="SSD" evidence="13">
    <location>
        <begin position="425"/>
        <end position="593"/>
    </location>
</feature>
<feature type="transmembrane region" description="Helical" evidence="12">
    <location>
        <begin position="491"/>
        <end position="513"/>
    </location>
</feature>
<keyword evidence="15" id="KW-1185">Reference proteome</keyword>
<feature type="transmembrane region" description="Helical" evidence="12">
    <location>
        <begin position="187"/>
        <end position="218"/>
    </location>
</feature>
<dbReference type="OrthoDB" id="6510177at2759"/>
<dbReference type="OMA" id="WWFDVES"/>
<feature type="transmembrane region" description="Helical" evidence="12">
    <location>
        <begin position="1047"/>
        <end position="1073"/>
    </location>
</feature>
<feature type="transmembrane region" description="Helical" evidence="12">
    <location>
        <begin position="428"/>
        <end position="449"/>
    </location>
</feature>
<dbReference type="HOGENOM" id="CLU_002359_0_1_1"/>
<dbReference type="FunFam" id="1.20.1640.10:FF:000008">
    <property type="entry name" value="NPC intracellular cholesterol transporter 1"/>
    <property type="match status" value="1"/>
</dbReference>
<evidence type="ECO:0000259" key="13">
    <source>
        <dbReference type="PROSITE" id="PS50156"/>
    </source>
</evidence>
<feature type="transmembrane region" description="Helical" evidence="12">
    <location>
        <begin position="1085"/>
        <end position="1108"/>
    </location>
</feature>
<comment type="similarity">
    <text evidence="2">Belongs to the patched family.</text>
</comment>
<feature type="transmembrane region" description="Helical" evidence="12">
    <location>
        <begin position="979"/>
        <end position="997"/>
    </location>
</feature>
<dbReference type="SUPFAM" id="SSF82866">
    <property type="entry name" value="Multidrug efflux transporter AcrB transmembrane domain"/>
    <property type="match status" value="2"/>
</dbReference>
<dbReference type="STRING" id="619300.G3AP57"/>
<reference evidence="14 15" key="1">
    <citation type="journal article" date="2011" name="Proc. Natl. Acad. Sci. U.S.A.">
        <title>Comparative genomics of xylose-fermenting fungi for enhanced biofuel production.</title>
        <authorList>
            <person name="Wohlbach D.J."/>
            <person name="Kuo A."/>
            <person name="Sato T.K."/>
            <person name="Potts K.M."/>
            <person name="Salamov A.A."/>
            <person name="LaButti K.M."/>
            <person name="Sun H."/>
            <person name="Clum A."/>
            <person name="Pangilinan J.L."/>
            <person name="Lindquist E.A."/>
            <person name="Lucas S."/>
            <person name="Lapidus A."/>
            <person name="Jin M."/>
            <person name="Gunawan C."/>
            <person name="Balan V."/>
            <person name="Dale B.E."/>
            <person name="Jeffries T.W."/>
            <person name="Zinkel R."/>
            <person name="Barry K.W."/>
            <person name="Grigoriev I.V."/>
            <person name="Gasch A.P."/>
        </authorList>
    </citation>
    <scope>NUCLEOTIDE SEQUENCE [LARGE SCALE GENOMIC DNA]</scope>
    <source>
        <strain evidence="15">NRRL Y-27907 / 11-Y1</strain>
    </source>
</reference>